<sequence>MTKFRVNQDRGSWIARVENGRAELRMDDEDPYVAVVIVEDGVNVNWKSLKYRDTKKGSETPWWARDTSGRWRTLISSGKPVLLRRGMDEISRTAGPKIGLFMINALAMNEESLEFSLVARVGECA</sequence>
<evidence type="ECO:0000313" key="1">
    <source>
        <dbReference type="EMBL" id="KAB0679284.1"/>
    </source>
</evidence>
<reference evidence="1 2" key="1">
    <citation type="submission" date="2019-09" db="EMBL/GenBank/DDBJ databases">
        <title>YIM 132180 draft genome.</title>
        <authorList>
            <person name="Zhang K."/>
        </authorList>
    </citation>
    <scope>NUCLEOTIDE SEQUENCE [LARGE SCALE GENOMIC DNA]</scope>
    <source>
        <strain evidence="1 2">YIM 132180</strain>
    </source>
</reference>
<protein>
    <submittedName>
        <fullName evidence="1">Uncharacterized protein</fullName>
    </submittedName>
</protein>
<gene>
    <name evidence="1" type="ORF">F6X38_13165</name>
</gene>
<comment type="caution">
    <text evidence="1">The sequence shown here is derived from an EMBL/GenBank/DDBJ whole genome shotgun (WGS) entry which is preliminary data.</text>
</comment>
<keyword evidence="2" id="KW-1185">Reference proteome</keyword>
<dbReference type="EMBL" id="VZDO01000010">
    <property type="protein sequence ID" value="KAB0679284.1"/>
    <property type="molecule type" value="Genomic_DNA"/>
</dbReference>
<organism evidence="1 2">
    <name type="scientific">Plantimonas leprariae</name>
    <dbReference type="NCBI Taxonomy" id="2615207"/>
    <lineage>
        <taxon>Bacteria</taxon>
        <taxon>Pseudomonadati</taxon>
        <taxon>Pseudomonadota</taxon>
        <taxon>Alphaproteobacteria</taxon>
        <taxon>Hyphomicrobiales</taxon>
        <taxon>Aurantimonadaceae</taxon>
        <taxon>Plantimonas</taxon>
    </lineage>
</organism>
<proteinExistence type="predicted"/>
<dbReference type="AlphaFoldDB" id="A0A7V7PNF1"/>
<accession>A0A7V7PNF1</accession>
<evidence type="ECO:0000313" key="2">
    <source>
        <dbReference type="Proteomes" id="UP000432089"/>
    </source>
</evidence>
<dbReference type="Proteomes" id="UP000432089">
    <property type="component" value="Unassembled WGS sequence"/>
</dbReference>
<name>A0A7V7PNF1_9HYPH</name>